<dbReference type="InterPro" id="IPR000634">
    <property type="entry name" value="Ser/Thr_deHydtase_PyrdxlP-BS"/>
</dbReference>
<dbReference type="GO" id="GO:0030170">
    <property type="term" value="F:pyridoxal phosphate binding"/>
    <property type="evidence" value="ECO:0007669"/>
    <property type="project" value="InterPro"/>
</dbReference>
<dbReference type="PROSITE" id="PS00165">
    <property type="entry name" value="DEHYDRATASE_SER_THR"/>
    <property type="match status" value="1"/>
</dbReference>
<feature type="domain" description="Tryptophan synthase beta chain-like PALP" evidence="5">
    <location>
        <begin position="140"/>
        <end position="433"/>
    </location>
</feature>
<dbReference type="Pfam" id="PF00291">
    <property type="entry name" value="PALP"/>
    <property type="match status" value="1"/>
</dbReference>
<dbReference type="SUPFAM" id="SSF53686">
    <property type="entry name" value="Tryptophan synthase beta subunit-like PLP-dependent enzymes"/>
    <property type="match status" value="1"/>
</dbReference>
<name>A0A9D1TZW8_9STAP</name>
<dbReference type="AlphaFoldDB" id="A0A9D1TZW8"/>
<evidence type="ECO:0000256" key="3">
    <source>
        <dbReference type="ARBA" id="ARBA00023239"/>
    </source>
</evidence>
<proteinExistence type="predicted"/>
<evidence type="ECO:0000259" key="5">
    <source>
        <dbReference type="Pfam" id="PF00291"/>
    </source>
</evidence>
<comment type="cofactor">
    <cofactor evidence="1">
        <name>pyridoxal 5'-phosphate</name>
        <dbReference type="ChEBI" id="CHEBI:597326"/>
    </cofactor>
</comment>
<dbReference type="GO" id="GO:0006567">
    <property type="term" value="P:L-threonine catabolic process"/>
    <property type="evidence" value="ECO:0007669"/>
    <property type="project" value="TreeGrafter"/>
</dbReference>
<evidence type="ECO:0000313" key="6">
    <source>
        <dbReference type="EMBL" id="HIW12602.1"/>
    </source>
</evidence>
<dbReference type="GO" id="GO:0004794">
    <property type="term" value="F:threonine deaminase activity"/>
    <property type="evidence" value="ECO:0007669"/>
    <property type="project" value="TreeGrafter"/>
</dbReference>
<reference evidence="6" key="1">
    <citation type="journal article" date="2021" name="PeerJ">
        <title>Extensive microbial diversity within the chicken gut microbiome revealed by metagenomics and culture.</title>
        <authorList>
            <person name="Gilroy R."/>
            <person name="Ravi A."/>
            <person name="Getino M."/>
            <person name="Pursley I."/>
            <person name="Horton D.L."/>
            <person name="Alikhan N.F."/>
            <person name="Baker D."/>
            <person name="Gharbi K."/>
            <person name="Hall N."/>
            <person name="Watson M."/>
            <person name="Adriaenssens E.M."/>
            <person name="Foster-Nyarko E."/>
            <person name="Jarju S."/>
            <person name="Secka A."/>
            <person name="Antonio M."/>
            <person name="Oren A."/>
            <person name="Chaudhuri R.R."/>
            <person name="La Ragione R."/>
            <person name="Hildebrand F."/>
            <person name="Pallen M.J."/>
        </authorList>
    </citation>
    <scope>NUCLEOTIDE SEQUENCE</scope>
    <source>
        <strain evidence="6">ChiHjej13B12-752</strain>
    </source>
</reference>
<keyword evidence="2" id="KW-0663">Pyridoxal phosphate</keyword>
<accession>A0A9D1TZW8</accession>
<dbReference type="Gene3D" id="3.40.50.1100">
    <property type="match status" value="2"/>
</dbReference>
<evidence type="ECO:0000256" key="4">
    <source>
        <dbReference type="ARBA" id="ARBA00031427"/>
    </source>
</evidence>
<evidence type="ECO:0000313" key="7">
    <source>
        <dbReference type="Proteomes" id="UP000823989"/>
    </source>
</evidence>
<dbReference type="PANTHER" id="PTHR48078">
    <property type="entry name" value="THREONINE DEHYDRATASE, MITOCHONDRIAL-RELATED"/>
    <property type="match status" value="1"/>
</dbReference>
<dbReference type="EMBL" id="DXHR01000018">
    <property type="protein sequence ID" value="HIW12602.1"/>
    <property type="molecule type" value="Genomic_DNA"/>
</dbReference>
<dbReference type="GO" id="GO:0009097">
    <property type="term" value="P:isoleucine biosynthetic process"/>
    <property type="evidence" value="ECO:0007669"/>
    <property type="project" value="TreeGrafter"/>
</dbReference>
<dbReference type="PANTHER" id="PTHR48078:SF6">
    <property type="entry name" value="L-THREONINE DEHYDRATASE CATABOLIC TDCB"/>
    <property type="match status" value="1"/>
</dbReference>
<gene>
    <name evidence="6" type="ORF">H9891_05505</name>
</gene>
<dbReference type="InterPro" id="IPR029066">
    <property type="entry name" value="PLP-binding_barrel"/>
</dbReference>
<dbReference type="InterPro" id="IPR036052">
    <property type="entry name" value="TrpB-like_PALP_sf"/>
</dbReference>
<protein>
    <recommendedName>
        <fullName evidence="4">Threonine deaminase</fullName>
    </recommendedName>
</protein>
<dbReference type="SUPFAM" id="SSF51419">
    <property type="entry name" value="PLP-binding barrel"/>
    <property type="match status" value="1"/>
</dbReference>
<evidence type="ECO:0000256" key="1">
    <source>
        <dbReference type="ARBA" id="ARBA00001933"/>
    </source>
</evidence>
<evidence type="ECO:0000256" key="2">
    <source>
        <dbReference type="ARBA" id="ARBA00022898"/>
    </source>
</evidence>
<organism evidence="6 7">
    <name type="scientific">Candidatus Salinicoccus stercoripullorum</name>
    <dbReference type="NCBI Taxonomy" id="2838756"/>
    <lineage>
        <taxon>Bacteria</taxon>
        <taxon>Bacillati</taxon>
        <taxon>Bacillota</taxon>
        <taxon>Bacilli</taxon>
        <taxon>Bacillales</taxon>
        <taxon>Staphylococcaceae</taxon>
        <taxon>Salinicoccus</taxon>
    </lineage>
</organism>
<keyword evidence="3" id="KW-0456">Lyase</keyword>
<comment type="caution">
    <text evidence="6">The sequence shown here is derived from an EMBL/GenBank/DDBJ whole genome shotgun (WGS) entry which is preliminary data.</text>
</comment>
<sequence length="439" mass="47672">MEEFHALHATGYAGITIDQCIMEKNIENMQRFAQRNEVRLRPHTKTHKMSSLAKMQESAGAKGVTVAKVGEAEMRERYICTRCGLVHEITLSRWKCDCGGLLDLDFDRKDTDPAAWPKYPASIFRYAETMPLEHADWRMVTMGEGQTPLIVLDESRHGTYAKVDYMMPTLSFKDRGAAVLMAKAKSLGAGKVIADSSGNAGTAIAAYAARCNIACDIYLSDVTSPKKMAQVKAHGAEIRQIEGTREDIAAAAQRAVSGEAVFYASHVYNPYFYEGTKTYAFEIFEELGSAPDTLIVPVGNGTLLLGAYYGFKELLDSGVIERLPKIVAVQAANCAPLARAFERGESVAAPVRNNGTLAEGIAIAAPARAQQILEAVRETGGEFISVEESEIAEARGEMSRKGFHVEVTSAANYAGYLKYGIEEDETLVIPLCGAGIKSG</sequence>
<dbReference type="CDD" id="cd01563">
    <property type="entry name" value="Thr-synth_1"/>
    <property type="match status" value="1"/>
</dbReference>
<dbReference type="Gene3D" id="3.20.20.10">
    <property type="entry name" value="Alanine racemase"/>
    <property type="match status" value="1"/>
</dbReference>
<dbReference type="InterPro" id="IPR050147">
    <property type="entry name" value="Ser/Thr_Dehydratase"/>
</dbReference>
<dbReference type="InterPro" id="IPR001926">
    <property type="entry name" value="TrpB-like_PALP"/>
</dbReference>
<dbReference type="GO" id="GO:0003941">
    <property type="term" value="F:L-serine ammonia-lyase activity"/>
    <property type="evidence" value="ECO:0007669"/>
    <property type="project" value="TreeGrafter"/>
</dbReference>
<dbReference type="Proteomes" id="UP000823989">
    <property type="component" value="Unassembled WGS sequence"/>
</dbReference>
<dbReference type="GO" id="GO:0006565">
    <property type="term" value="P:L-serine catabolic process"/>
    <property type="evidence" value="ECO:0007669"/>
    <property type="project" value="TreeGrafter"/>
</dbReference>
<reference evidence="6" key="2">
    <citation type="submission" date="2021-04" db="EMBL/GenBank/DDBJ databases">
        <authorList>
            <person name="Gilroy R."/>
        </authorList>
    </citation>
    <scope>NUCLEOTIDE SEQUENCE</scope>
    <source>
        <strain evidence="6">ChiHjej13B12-752</strain>
    </source>
</reference>